<dbReference type="EMBL" id="QETA01000008">
    <property type="protein sequence ID" value="PWF21175.1"/>
    <property type="molecule type" value="Genomic_DNA"/>
</dbReference>
<keyword evidence="8 10" id="KW-1133">Transmembrane helix</keyword>
<keyword evidence="11" id="KW-0966">Cell projection</keyword>
<comment type="function">
    <text evidence="1 10">Controls the rotational direction of flagella during chemotaxis.</text>
</comment>
<dbReference type="GO" id="GO:0005886">
    <property type="term" value="C:plasma membrane"/>
    <property type="evidence" value="ECO:0007669"/>
    <property type="project" value="UniProtKB-SubCell"/>
</dbReference>
<feature type="transmembrane region" description="Helical" evidence="10">
    <location>
        <begin position="26"/>
        <end position="47"/>
    </location>
</feature>
<evidence type="ECO:0000256" key="10">
    <source>
        <dbReference type="RuleBase" id="RU364125"/>
    </source>
</evidence>
<comment type="subcellular location">
    <subcellularLocation>
        <location evidence="10">Cell inner membrane</location>
    </subcellularLocation>
    <subcellularLocation>
        <location evidence="2">Cell membrane</location>
        <topology evidence="2">Single-pass membrane protein</topology>
    </subcellularLocation>
</comment>
<dbReference type="PANTHER" id="PTHR35091:SF2">
    <property type="entry name" value="FLAGELLAR PROTEIN FLIL"/>
    <property type="match status" value="1"/>
</dbReference>
<sequence length="194" mass="20661">MATLKQTIMPARSTLPSRSSGRLGSFIQALLALLIVVGLSVGATWYVMTQFYLPKQAAAGTESSAPTATAATPAAAPAPVAAPAPAPVIAAPIFVPLEPFTVTLANDQMERILHTAITLRVADLASEDRIKSYMPEVRSRILFILSQQPPDTVQQANTRVALAMAISKAISMPFSPMTESQHITDVLFTDFVVQ</sequence>
<evidence type="ECO:0000256" key="8">
    <source>
        <dbReference type="ARBA" id="ARBA00022989"/>
    </source>
</evidence>
<reference evidence="12" key="1">
    <citation type="submission" date="2018-05" db="EMBL/GenBank/DDBJ databases">
        <authorList>
            <person name="Li Y."/>
        </authorList>
    </citation>
    <scope>NUCLEOTIDE SEQUENCE [LARGE SCALE GENOMIC DNA]</scope>
    <source>
        <strain evidence="12">3d-2-2</strain>
    </source>
</reference>
<dbReference type="GO" id="GO:0071978">
    <property type="term" value="P:bacterial-type flagellum-dependent swarming motility"/>
    <property type="evidence" value="ECO:0007669"/>
    <property type="project" value="TreeGrafter"/>
</dbReference>
<evidence type="ECO:0000256" key="9">
    <source>
        <dbReference type="ARBA" id="ARBA00023136"/>
    </source>
</evidence>
<evidence type="ECO:0000256" key="4">
    <source>
        <dbReference type="ARBA" id="ARBA00022475"/>
    </source>
</evidence>
<evidence type="ECO:0000256" key="1">
    <source>
        <dbReference type="ARBA" id="ARBA00002254"/>
    </source>
</evidence>
<dbReference type="GO" id="GO:0006935">
    <property type="term" value="P:chemotaxis"/>
    <property type="evidence" value="ECO:0007669"/>
    <property type="project" value="UniProtKB-KW"/>
</dbReference>
<evidence type="ECO:0000256" key="5">
    <source>
        <dbReference type="ARBA" id="ARBA00022500"/>
    </source>
</evidence>
<keyword evidence="7 10" id="KW-0283">Flagellar rotation</keyword>
<keyword evidence="9 10" id="KW-0472">Membrane</keyword>
<dbReference type="Pfam" id="PF03748">
    <property type="entry name" value="FliL"/>
    <property type="match status" value="1"/>
</dbReference>
<protein>
    <recommendedName>
        <fullName evidence="10">Flagellar protein FliL</fullName>
    </recommendedName>
</protein>
<name>A0A2V1JYN9_9BURK</name>
<accession>A0A2V1JYN9</accession>
<dbReference type="InterPro" id="IPR005503">
    <property type="entry name" value="FliL"/>
</dbReference>
<evidence type="ECO:0000256" key="7">
    <source>
        <dbReference type="ARBA" id="ARBA00022779"/>
    </source>
</evidence>
<dbReference type="AlphaFoldDB" id="A0A2V1JYN9"/>
<evidence type="ECO:0000256" key="6">
    <source>
        <dbReference type="ARBA" id="ARBA00022692"/>
    </source>
</evidence>
<evidence type="ECO:0000256" key="2">
    <source>
        <dbReference type="ARBA" id="ARBA00004162"/>
    </source>
</evidence>
<evidence type="ECO:0000313" key="11">
    <source>
        <dbReference type="EMBL" id="PWF21175.1"/>
    </source>
</evidence>
<keyword evidence="12" id="KW-1185">Reference proteome</keyword>
<gene>
    <name evidence="11" type="ORF">DD235_15250</name>
</gene>
<comment type="caution">
    <text evidence="11">The sequence shown here is derived from an EMBL/GenBank/DDBJ whole genome shotgun (WGS) entry which is preliminary data.</text>
</comment>
<keyword evidence="10" id="KW-0997">Cell inner membrane</keyword>
<dbReference type="GO" id="GO:0009425">
    <property type="term" value="C:bacterial-type flagellum basal body"/>
    <property type="evidence" value="ECO:0007669"/>
    <property type="project" value="InterPro"/>
</dbReference>
<proteinExistence type="inferred from homology"/>
<keyword evidence="4" id="KW-1003">Cell membrane</keyword>
<keyword evidence="5 10" id="KW-0145">Chemotaxis</keyword>
<keyword evidence="11" id="KW-0969">Cilium</keyword>
<keyword evidence="11" id="KW-0282">Flagellum</keyword>
<evidence type="ECO:0000313" key="12">
    <source>
        <dbReference type="Proteomes" id="UP000245212"/>
    </source>
</evidence>
<keyword evidence="6 10" id="KW-0812">Transmembrane</keyword>
<evidence type="ECO:0000256" key="3">
    <source>
        <dbReference type="ARBA" id="ARBA00008281"/>
    </source>
</evidence>
<comment type="similarity">
    <text evidence="3 10">Belongs to the FliL family.</text>
</comment>
<organism evidence="11 12">
    <name type="scientific">Corticimicrobacter populi</name>
    <dbReference type="NCBI Taxonomy" id="2175229"/>
    <lineage>
        <taxon>Bacteria</taxon>
        <taxon>Pseudomonadati</taxon>
        <taxon>Pseudomonadota</taxon>
        <taxon>Betaproteobacteria</taxon>
        <taxon>Burkholderiales</taxon>
        <taxon>Alcaligenaceae</taxon>
        <taxon>Corticimicrobacter</taxon>
    </lineage>
</organism>
<dbReference type="Proteomes" id="UP000245212">
    <property type="component" value="Unassembled WGS sequence"/>
</dbReference>
<dbReference type="PANTHER" id="PTHR35091">
    <property type="entry name" value="FLAGELLAR PROTEIN FLIL"/>
    <property type="match status" value="1"/>
</dbReference>